<evidence type="ECO:0000256" key="6">
    <source>
        <dbReference type="ARBA" id="ARBA00022723"/>
    </source>
</evidence>
<evidence type="ECO:0000256" key="14">
    <source>
        <dbReference type="RuleBase" id="RU003465"/>
    </source>
</evidence>
<keyword evidence="17" id="KW-1185">Reference proteome</keyword>
<dbReference type="PANTHER" id="PTHR13832">
    <property type="entry name" value="PROTEIN PHOSPHATASE 2C"/>
    <property type="match status" value="1"/>
</dbReference>
<organism evidence="16 17">
    <name type="scientific">Paramecium octaurelia</name>
    <dbReference type="NCBI Taxonomy" id="43137"/>
    <lineage>
        <taxon>Eukaryota</taxon>
        <taxon>Sar</taxon>
        <taxon>Alveolata</taxon>
        <taxon>Ciliophora</taxon>
        <taxon>Intramacronucleata</taxon>
        <taxon>Oligohymenophorea</taxon>
        <taxon>Peniculida</taxon>
        <taxon>Parameciidae</taxon>
        <taxon>Paramecium</taxon>
    </lineage>
</organism>
<evidence type="ECO:0000313" key="17">
    <source>
        <dbReference type="Proteomes" id="UP000683925"/>
    </source>
</evidence>
<dbReference type="AlphaFoldDB" id="A0A8S1VXF0"/>
<dbReference type="GO" id="GO:0046872">
    <property type="term" value="F:metal ion binding"/>
    <property type="evidence" value="ECO:0007669"/>
    <property type="project" value="UniProtKB-KW"/>
</dbReference>
<evidence type="ECO:0000256" key="3">
    <source>
        <dbReference type="ARBA" id="ARBA00004170"/>
    </source>
</evidence>
<comment type="caution">
    <text evidence="16">The sequence shown here is derived from an EMBL/GenBank/DDBJ whole genome shotgun (WGS) entry which is preliminary data.</text>
</comment>
<evidence type="ECO:0000259" key="15">
    <source>
        <dbReference type="PROSITE" id="PS51746"/>
    </source>
</evidence>
<keyword evidence="8" id="KW-0460">Magnesium</keyword>
<comment type="catalytic activity">
    <reaction evidence="12">
        <text>O-phospho-L-seryl-[protein] + H2O = L-seryl-[protein] + phosphate</text>
        <dbReference type="Rhea" id="RHEA:20629"/>
        <dbReference type="Rhea" id="RHEA-COMP:9863"/>
        <dbReference type="Rhea" id="RHEA-COMP:11604"/>
        <dbReference type="ChEBI" id="CHEBI:15377"/>
        <dbReference type="ChEBI" id="CHEBI:29999"/>
        <dbReference type="ChEBI" id="CHEBI:43474"/>
        <dbReference type="ChEBI" id="CHEBI:83421"/>
        <dbReference type="EC" id="3.1.3.16"/>
    </reaction>
</comment>
<reference evidence="16" key="1">
    <citation type="submission" date="2021-01" db="EMBL/GenBank/DDBJ databases">
        <authorList>
            <consortium name="Genoscope - CEA"/>
            <person name="William W."/>
        </authorList>
    </citation>
    <scope>NUCLEOTIDE SEQUENCE</scope>
</reference>
<comment type="cofactor">
    <cofactor evidence="1">
        <name>Mn(2+)</name>
        <dbReference type="ChEBI" id="CHEBI:29035"/>
    </cofactor>
</comment>
<dbReference type="PANTHER" id="PTHR13832:SF803">
    <property type="entry name" value="PROTEIN PHOSPHATASE 1G"/>
    <property type="match status" value="1"/>
</dbReference>
<evidence type="ECO:0000256" key="2">
    <source>
        <dbReference type="ARBA" id="ARBA00001946"/>
    </source>
</evidence>
<dbReference type="Proteomes" id="UP000683925">
    <property type="component" value="Unassembled WGS sequence"/>
</dbReference>
<dbReference type="PROSITE" id="PS51746">
    <property type="entry name" value="PPM_2"/>
    <property type="match status" value="1"/>
</dbReference>
<dbReference type="EC" id="3.1.3.16" evidence="5"/>
<dbReference type="EMBL" id="CAJJDP010000076">
    <property type="protein sequence ID" value="CAD8181481.1"/>
    <property type="molecule type" value="Genomic_DNA"/>
</dbReference>
<dbReference type="Pfam" id="PF00481">
    <property type="entry name" value="PP2C"/>
    <property type="match status" value="1"/>
</dbReference>
<sequence length="301" mass="33844">MGGVYLSSPNRSKNTTIDENKTFIYAASAVQGWRRSMEDTHIFVCDLVPDVSLFGIFDGHGGNDVAIFVERHFTEELLKNKNFKDQNFEDALQETFLKMDELMFAEEGQLELQLIKNSNEKGGFDGGCTANVALFYKNTLYVANVGDSRSVLCRNNTNYDMSYDHKPEIYKEKQRIENAGGVIIHERVNGSLSISRALGDLNYKLDTKLNQTEQLVIALPDIEKRELTEKDKFLLMGCDGIFDQLSHSELLQFINGKLGNQPVTPRLLGRVAEDLLDHLIASDISSGIGCDNMTIIIIYLK</sequence>
<evidence type="ECO:0000256" key="11">
    <source>
        <dbReference type="ARBA" id="ARBA00023211"/>
    </source>
</evidence>
<evidence type="ECO:0000313" key="16">
    <source>
        <dbReference type="EMBL" id="CAD8181481.1"/>
    </source>
</evidence>
<keyword evidence="11" id="KW-0464">Manganese</keyword>
<proteinExistence type="inferred from homology"/>
<comment type="cofactor">
    <cofactor evidence="2">
        <name>Mg(2+)</name>
        <dbReference type="ChEBI" id="CHEBI:18420"/>
    </cofactor>
</comment>
<comment type="catalytic activity">
    <reaction evidence="13">
        <text>O-phospho-L-threonyl-[protein] + H2O = L-threonyl-[protein] + phosphate</text>
        <dbReference type="Rhea" id="RHEA:47004"/>
        <dbReference type="Rhea" id="RHEA-COMP:11060"/>
        <dbReference type="Rhea" id="RHEA-COMP:11605"/>
        <dbReference type="ChEBI" id="CHEBI:15377"/>
        <dbReference type="ChEBI" id="CHEBI:30013"/>
        <dbReference type="ChEBI" id="CHEBI:43474"/>
        <dbReference type="ChEBI" id="CHEBI:61977"/>
        <dbReference type="EC" id="3.1.3.16"/>
    </reaction>
</comment>
<evidence type="ECO:0000256" key="10">
    <source>
        <dbReference type="ARBA" id="ARBA00023136"/>
    </source>
</evidence>
<gene>
    <name evidence="16" type="ORF">POCTA_138.1.T0770052</name>
</gene>
<keyword evidence="10" id="KW-0472">Membrane</keyword>
<evidence type="ECO:0000256" key="9">
    <source>
        <dbReference type="ARBA" id="ARBA00022912"/>
    </source>
</evidence>
<comment type="subcellular location">
    <subcellularLocation>
        <location evidence="3">Membrane</location>
        <topology evidence="3">Peripheral membrane protein</topology>
    </subcellularLocation>
</comment>
<keyword evidence="6" id="KW-0479">Metal-binding</keyword>
<dbReference type="OrthoDB" id="10264738at2759"/>
<accession>A0A8S1VXF0</accession>
<comment type="similarity">
    <text evidence="4 14">Belongs to the PP2C family.</text>
</comment>
<dbReference type="SMART" id="SM00332">
    <property type="entry name" value="PP2Cc"/>
    <property type="match status" value="1"/>
</dbReference>
<keyword evidence="9 14" id="KW-0904">Protein phosphatase</keyword>
<dbReference type="InterPro" id="IPR000222">
    <property type="entry name" value="PP2C_BS"/>
</dbReference>
<evidence type="ECO:0000256" key="4">
    <source>
        <dbReference type="ARBA" id="ARBA00006702"/>
    </source>
</evidence>
<evidence type="ECO:0000256" key="12">
    <source>
        <dbReference type="ARBA" id="ARBA00047761"/>
    </source>
</evidence>
<dbReference type="GO" id="GO:0004722">
    <property type="term" value="F:protein serine/threonine phosphatase activity"/>
    <property type="evidence" value="ECO:0007669"/>
    <property type="project" value="UniProtKB-EC"/>
</dbReference>
<dbReference type="GO" id="GO:0016020">
    <property type="term" value="C:membrane"/>
    <property type="evidence" value="ECO:0007669"/>
    <property type="project" value="UniProtKB-SubCell"/>
</dbReference>
<evidence type="ECO:0000256" key="1">
    <source>
        <dbReference type="ARBA" id="ARBA00001936"/>
    </source>
</evidence>
<evidence type="ECO:0000256" key="5">
    <source>
        <dbReference type="ARBA" id="ARBA00013081"/>
    </source>
</evidence>
<dbReference type="InterPro" id="IPR015655">
    <property type="entry name" value="PP2C"/>
</dbReference>
<dbReference type="FunFam" id="3.60.40.10:FF:000064">
    <property type="entry name" value="Protein phosphatase 2C 1"/>
    <property type="match status" value="1"/>
</dbReference>
<protein>
    <recommendedName>
        <fullName evidence="5">protein-serine/threonine phosphatase</fullName>
        <ecNumber evidence="5">3.1.3.16</ecNumber>
    </recommendedName>
</protein>
<dbReference type="InterPro" id="IPR001932">
    <property type="entry name" value="PPM-type_phosphatase-like_dom"/>
</dbReference>
<name>A0A8S1VXF0_PAROT</name>
<dbReference type="PROSITE" id="PS01032">
    <property type="entry name" value="PPM_1"/>
    <property type="match status" value="1"/>
</dbReference>
<dbReference type="OMA" id="NEEICEF"/>
<evidence type="ECO:0000256" key="7">
    <source>
        <dbReference type="ARBA" id="ARBA00022801"/>
    </source>
</evidence>
<feature type="domain" description="PPM-type phosphatase" evidence="15">
    <location>
        <begin position="24"/>
        <end position="300"/>
    </location>
</feature>
<dbReference type="CDD" id="cd00143">
    <property type="entry name" value="PP2Cc"/>
    <property type="match status" value="1"/>
</dbReference>
<evidence type="ECO:0000256" key="13">
    <source>
        <dbReference type="ARBA" id="ARBA00048336"/>
    </source>
</evidence>
<keyword evidence="7 14" id="KW-0378">Hydrolase</keyword>
<evidence type="ECO:0000256" key="8">
    <source>
        <dbReference type="ARBA" id="ARBA00022842"/>
    </source>
</evidence>